<sequence length="297" mass="32556">MTAHDAEPTEPAPAMDDAQRAAIVADTVRRLDRDRYRAALFAPSPQREHLLSLFAFNIELARVREEVSEAMLGEIRLEWWREALERAQAGETVGHPVADALALARRRCVLPDDLLTDMIDARQSDLAATPMPDQTHLEDYLARTAGTVFQLAGYILGQRDERTAHLARHAGIAFGLTGIMRALPVHRAQGLLMLPRAELGAAGVQTGDVRQGKVSDALVDELGRLRKAAEAHRAVAAEEFVALPAQARPAFLPLALVRGQLRALAKPGRDPLREVPKPQPFTGLLRMWLANATGRIP</sequence>
<dbReference type="Gene3D" id="1.10.600.10">
    <property type="entry name" value="Farnesyl Diphosphate Synthase"/>
    <property type="match status" value="1"/>
</dbReference>
<evidence type="ECO:0000313" key="1">
    <source>
        <dbReference type="EMBL" id="RIA55639.1"/>
    </source>
</evidence>
<gene>
    <name evidence="1" type="ORF">BXY53_0709</name>
</gene>
<dbReference type="AlphaFoldDB" id="A0A397Q5D2"/>
<dbReference type="GO" id="GO:0016765">
    <property type="term" value="F:transferase activity, transferring alkyl or aryl (other than methyl) groups"/>
    <property type="evidence" value="ECO:0007669"/>
    <property type="project" value="UniProtKB-ARBA"/>
</dbReference>
<dbReference type="Pfam" id="PF00494">
    <property type="entry name" value="SQS_PSY"/>
    <property type="match status" value="1"/>
</dbReference>
<dbReference type="SUPFAM" id="SSF48576">
    <property type="entry name" value="Terpenoid synthases"/>
    <property type="match status" value="1"/>
</dbReference>
<dbReference type="RefSeq" id="WP_119060518.1">
    <property type="nucleotide sequence ID" value="NZ_QXDF01000001.1"/>
</dbReference>
<protein>
    <submittedName>
        <fullName evidence="1">Phytoene synthase</fullName>
    </submittedName>
</protein>
<dbReference type="EMBL" id="QXDF01000001">
    <property type="protein sequence ID" value="RIA55639.1"/>
    <property type="molecule type" value="Genomic_DNA"/>
</dbReference>
<proteinExistence type="predicted"/>
<accession>A0A397Q5D2</accession>
<comment type="caution">
    <text evidence="1">The sequence shown here is derived from an EMBL/GenBank/DDBJ whole genome shotgun (WGS) entry which is preliminary data.</text>
</comment>
<dbReference type="Proteomes" id="UP000266273">
    <property type="component" value="Unassembled WGS sequence"/>
</dbReference>
<dbReference type="InterPro" id="IPR008949">
    <property type="entry name" value="Isoprenoid_synthase_dom_sf"/>
</dbReference>
<name>A0A397Q5D2_9HYPH</name>
<organism evidence="1 2">
    <name type="scientific">Dichotomicrobium thermohalophilum</name>
    <dbReference type="NCBI Taxonomy" id="933063"/>
    <lineage>
        <taxon>Bacteria</taxon>
        <taxon>Pseudomonadati</taxon>
        <taxon>Pseudomonadota</taxon>
        <taxon>Alphaproteobacteria</taxon>
        <taxon>Hyphomicrobiales</taxon>
        <taxon>Hyphomicrobiaceae</taxon>
        <taxon>Dichotomicrobium</taxon>
    </lineage>
</organism>
<keyword evidence="2" id="KW-1185">Reference proteome</keyword>
<evidence type="ECO:0000313" key="2">
    <source>
        <dbReference type="Proteomes" id="UP000266273"/>
    </source>
</evidence>
<dbReference type="OrthoDB" id="9814909at2"/>
<dbReference type="InterPro" id="IPR002060">
    <property type="entry name" value="Squ/phyt_synthse"/>
</dbReference>
<dbReference type="PANTHER" id="PTHR31480">
    <property type="entry name" value="BIFUNCTIONAL LYCOPENE CYCLASE/PHYTOENE SYNTHASE"/>
    <property type="match status" value="1"/>
</dbReference>
<reference evidence="1 2" key="1">
    <citation type="submission" date="2018-08" db="EMBL/GenBank/DDBJ databases">
        <title>Genomic Encyclopedia of Archaeal and Bacterial Type Strains, Phase II (KMG-II): from individual species to whole genera.</title>
        <authorList>
            <person name="Goeker M."/>
        </authorList>
    </citation>
    <scope>NUCLEOTIDE SEQUENCE [LARGE SCALE GENOMIC DNA]</scope>
    <source>
        <strain evidence="1 2">DSM 5002</strain>
    </source>
</reference>